<organism evidence="2 3">
    <name type="scientific">Capitella teleta</name>
    <name type="common">Polychaete worm</name>
    <dbReference type="NCBI Taxonomy" id="283909"/>
    <lineage>
        <taxon>Eukaryota</taxon>
        <taxon>Metazoa</taxon>
        <taxon>Spiralia</taxon>
        <taxon>Lophotrochozoa</taxon>
        <taxon>Annelida</taxon>
        <taxon>Polychaeta</taxon>
        <taxon>Sedentaria</taxon>
        <taxon>Scolecida</taxon>
        <taxon>Capitellidae</taxon>
        <taxon>Capitella</taxon>
    </lineage>
</organism>
<keyword evidence="1" id="KW-0472">Membrane</keyword>
<name>X1ZYD1_CAPTE</name>
<dbReference type="HOGENOM" id="CLU_1628603_0_0_1"/>
<reference evidence="2" key="3">
    <citation type="submission" date="2015-06" db="UniProtKB">
        <authorList>
            <consortium name="EnsemblMetazoa"/>
        </authorList>
    </citation>
    <scope>IDENTIFICATION</scope>
</reference>
<protein>
    <submittedName>
        <fullName evidence="2">Uncharacterized protein</fullName>
    </submittedName>
</protein>
<evidence type="ECO:0000313" key="3">
    <source>
        <dbReference type="Proteomes" id="UP000014760"/>
    </source>
</evidence>
<feature type="transmembrane region" description="Helical" evidence="1">
    <location>
        <begin position="139"/>
        <end position="159"/>
    </location>
</feature>
<dbReference type="Proteomes" id="UP000014760">
    <property type="component" value="Unassembled WGS sequence"/>
</dbReference>
<keyword evidence="3" id="KW-1185">Reference proteome</keyword>
<sequence length="163" mass="18126">MCSKSTNRVVLQFASSIHPRVWSSYPKIVDTCWMPPSREDIAVAVSEALQPGSYAFCFCPNVVGGCASPRLVQELTWKRVANMRGDPGKNIGLVLLNEFVNNDFKDVEMVKKAVRCQQVKRCSQIGGGFGGLFSETLEYSTVCLVLKGFILVSMFVMYFSNFC</sequence>
<accession>X1ZYD1</accession>
<keyword evidence="1" id="KW-0812">Transmembrane</keyword>
<dbReference type="EnsemblMetazoa" id="CapteT198194">
    <property type="protein sequence ID" value="CapteP198194"/>
    <property type="gene ID" value="CapteG198194"/>
</dbReference>
<dbReference type="OrthoDB" id="10062821at2759"/>
<dbReference type="AlphaFoldDB" id="X1ZYD1"/>
<proteinExistence type="predicted"/>
<reference evidence="3" key="1">
    <citation type="submission" date="2012-12" db="EMBL/GenBank/DDBJ databases">
        <authorList>
            <person name="Hellsten U."/>
            <person name="Grimwood J."/>
            <person name="Chapman J.A."/>
            <person name="Shapiro H."/>
            <person name="Aerts A."/>
            <person name="Otillar R.P."/>
            <person name="Terry A.Y."/>
            <person name="Boore J.L."/>
            <person name="Simakov O."/>
            <person name="Marletaz F."/>
            <person name="Cho S.-J."/>
            <person name="Edsinger-Gonzales E."/>
            <person name="Havlak P."/>
            <person name="Kuo D.-H."/>
            <person name="Larsson T."/>
            <person name="Lv J."/>
            <person name="Arendt D."/>
            <person name="Savage R."/>
            <person name="Osoegawa K."/>
            <person name="de Jong P."/>
            <person name="Lindberg D.R."/>
            <person name="Seaver E.C."/>
            <person name="Weisblat D.A."/>
            <person name="Putnam N.H."/>
            <person name="Grigoriev I.V."/>
            <person name="Rokhsar D.S."/>
        </authorList>
    </citation>
    <scope>NUCLEOTIDE SEQUENCE</scope>
    <source>
        <strain evidence="3">I ESC-2004</strain>
    </source>
</reference>
<reference evidence="3" key="2">
    <citation type="journal article" date="2013" name="Nature">
        <title>Insights into bilaterian evolution from three spiralian genomes.</title>
        <authorList>
            <person name="Simakov O."/>
            <person name="Marletaz F."/>
            <person name="Cho S.J."/>
            <person name="Edsinger-Gonzales E."/>
            <person name="Havlak P."/>
            <person name="Hellsten U."/>
            <person name="Kuo D.H."/>
            <person name="Larsson T."/>
            <person name="Lv J."/>
            <person name="Arendt D."/>
            <person name="Savage R."/>
            <person name="Osoegawa K."/>
            <person name="de Jong P."/>
            <person name="Grimwood J."/>
            <person name="Chapman J.A."/>
            <person name="Shapiro H."/>
            <person name="Aerts A."/>
            <person name="Otillar R.P."/>
            <person name="Terry A.Y."/>
            <person name="Boore J.L."/>
            <person name="Grigoriev I.V."/>
            <person name="Lindberg D.R."/>
            <person name="Seaver E.C."/>
            <person name="Weisblat D.A."/>
            <person name="Putnam N.H."/>
            <person name="Rokhsar D.S."/>
        </authorList>
    </citation>
    <scope>NUCLEOTIDE SEQUENCE</scope>
    <source>
        <strain evidence="3">I ESC-2004</strain>
    </source>
</reference>
<keyword evidence="1" id="KW-1133">Transmembrane helix</keyword>
<dbReference type="EMBL" id="AMQN01000186">
    <property type="status" value="NOT_ANNOTATED_CDS"/>
    <property type="molecule type" value="Genomic_DNA"/>
</dbReference>
<evidence type="ECO:0000313" key="2">
    <source>
        <dbReference type="EnsemblMetazoa" id="CapteP198194"/>
    </source>
</evidence>
<evidence type="ECO:0000256" key="1">
    <source>
        <dbReference type="SAM" id="Phobius"/>
    </source>
</evidence>